<accession>A0A6J5LDB2</accession>
<feature type="transmembrane region" description="Helical" evidence="1">
    <location>
        <begin position="6"/>
        <end position="26"/>
    </location>
</feature>
<keyword evidence="1" id="KW-0472">Membrane</keyword>
<reference evidence="2" key="1">
    <citation type="submission" date="2020-04" db="EMBL/GenBank/DDBJ databases">
        <authorList>
            <person name="Chiriac C."/>
            <person name="Salcher M."/>
            <person name="Ghai R."/>
            <person name="Kavagutti S V."/>
        </authorList>
    </citation>
    <scope>NUCLEOTIDE SEQUENCE</scope>
</reference>
<dbReference type="EMBL" id="LR796259">
    <property type="protein sequence ID" value="CAB4132201.1"/>
    <property type="molecule type" value="Genomic_DNA"/>
</dbReference>
<protein>
    <submittedName>
        <fullName evidence="2">Uncharacterized protein</fullName>
    </submittedName>
</protein>
<sequence length="57" mass="6252">MLELMMYIGSLVIFVGLIVCYLANIYKLIKSKEVTGMVLARVCGIFIFPIGVLLGLA</sequence>
<keyword evidence="1" id="KW-1133">Transmembrane helix</keyword>
<organism evidence="2">
    <name type="scientific">uncultured Caudovirales phage</name>
    <dbReference type="NCBI Taxonomy" id="2100421"/>
    <lineage>
        <taxon>Viruses</taxon>
        <taxon>Duplodnaviria</taxon>
        <taxon>Heunggongvirae</taxon>
        <taxon>Uroviricota</taxon>
        <taxon>Caudoviricetes</taxon>
        <taxon>Peduoviridae</taxon>
        <taxon>Maltschvirus</taxon>
        <taxon>Maltschvirus maltsch</taxon>
    </lineage>
</organism>
<proteinExistence type="predicted"/>
<gene>
    <name evidence="2" type="ORF">UFOVP139_16</name>
</gene>
<evidence type="ECO:0000256" key="1">
    <source>
        <dbReference type="SAM" id="Phobius"/>
    </source>
</evidence>
<feature type="transmembrane region" description="Helical" evidence="1">
    <location>
        <begin position="38"/>
        <end position="56"/>
    </location>
</feature>
<keyword evidence="1" id="KW-0812">Transmembrane</keyword>
<evidence type="ECO:0000313" key="2">
    <source>
        <dbReference type="EMBL" id="CAB4132201.1"/>
    </source>
</evidence>
<name>A0A6J5LDB2_9CAUD</name>